<proteinExistence type="predicted"/>
<evidence type="ECO:0000313" key="1">
    <source>
        <dbReference type="EMBL" id="QGU08341.1"/>
    </source>
</evidence>
<keyword evidence="2" id="KW-1185">Reference proteome</keyword>
<accession>A0A6B8W6U4</accession>
<name>A0A6B8W6U4_9CORY</name>
<sequence>MDLDFAIDQLDVFATFGKNIGDVLTGLPDLLQTLISFFTGGAEDSTAETSSIIEAGSSTEE</sequence>
<organism evidence="1 2">
    <name type="scientific">Corynebacterium occultum</name>
    <dbReference type="NCBI Taxonomy" id="2675219"/>
    <lineage>
        <taxon>Bacteria</taxon>
        <taxon>Bacillati</taxon>
        <taxon>Actinomycetota</taxon>
        <taxon>Actinomycetes</taxon>
        <taxon>Mycobacteriales</taxon>
        <taxon>Corynebacteriaceae</taxon>
        <taxon>Corynebacterium</taxon>
    </lineage>
</organism>
<dbReference type="AlphaFoldDB" id="A0A6B8W6U4"/>
<dbReference type="EMBL" id="CP046455">
    <property type="protein sequence ID" value="QGU08341.1"/>
    <property type="molecule type" value="Genomic_DNA"/>
</dbReference>
<evidence type="ECO:0000313" key="2">
    <source>
        <dbReference type="Proteomes" id="UP000424462"/>
    </source>
</evidence>
<dbReference type="Proteomes" id="UP000424462">
    <property type="component" value="Chromosome"/>
</dbReference>
<dbReference type="NCBIfam" id="NF033938">
    <property type="entry name" value="porH_2"/>
    <property type="match status" value="1"/>
</dbReference>
<reference evidence="1 2" key="1">
    <citation type="submission" date="2019-11" db="EMBL/GenBank/DDBJ databases">
        <title>Complete genome sequence of Corynebacterium kalinowskii 1959, a novel Corynebacterium species isolated from soil of a small paddock in Vilsendorf, Germany.</title>
        <authorList>
            <person name="Schaffert L."/>
            <person name="Ruwe M."/>
            <person name="Milse J."/>
            <person name="Hanuschka K."/>
            <person name="Ortseifen V."/>
            <person name="Droste J."/>
            <person name="Brandt D."/>
            <person name="Schlueter L."/>
            <person name="Kutter Y."/>
            <person name="Vinke S."/>
            <person name="Viehoefer P."/>
            <person name="Jacob L."/>
            <person name="Luebke N.-C."/>
            <person name="Schulte-Berndt E."/>
            <person name="Hain C."/>
            <person name="Linder M."/>
            <person name="Schmidt P."/>
            <person name="Wollenschlaeger L."/>
            <person name="Luttermann T."/>
            <person name="Thieme E."/>
            <person name="Hassa J."/>
            <person name="Haak M."/>
            <person name="Wittchen M."/>
            <person name="Mentz A."/>
            <person name="Persicke M."/>
            <person name="Busche T."/>
            <person name="Ruckert C."/>
        </authorList>
    </citation>
    <scope>NUCLEOTIDE SEQUENCE [LARGE SCALE GENOMIC DNA]</scope>
    <source>
        <strain evidence="1 2">2039</strain>
    </source>
</reference>
<dbReference type="RefSeq" id="WP_156231831.1">
    <property type="nucleotide sequence ID" value="NZ_CP046455.1"/>
</dbReference>
<protein>
    <submittedName>
        <fullName evidence="1">Uncharacterized protein</fullName>
    </submittedName>
</protein>
<gene>
    <name evidence="1" type="ORF">COCCU_12205</name>
</gene>
<dbReference type="KEGG" id="cok:COCCU_12205"/>